<dbReference type="SUPFAM" id="SSF55961">
    <property type="entry name" value="Bet v1-like"/>
    <property type="match status" value="1"/>
</dbReference>
<feature type="domain" description="Activator of Hsp90 ATPase homologue 1/2-like C-terminal" evidence="2">
    <location>
        <begin position="103"/>
        <end position="204"/>
    </location>
</feature>
<organism evidence="3 4">
    <name type="scientific">Pseudomarimonas arenosa</name>
    <dbReference type="NCBI Taxonomy" id="2774145"/>
    <lineage>
        <taxon>Bacteria</taxon>
        <taxon>Pseudomonadati</taxon>
        <taxon>Pseudomonadota</taxon>
        <taxon>Gammaproteobacteria</taxon>
        <taxon>Lysobacterales</taxon>
        <taxon>Lysobacteraceae</taxon>
        <taxon>Pseudomarimonas</taxon>
    </lineage>
</organism>
<dbReference type="AlphaFoldDB" id="A0AAW3ZRU6"/>
<accession>A0AAW3ZRU6</accession>
<dbReference type="EMBL" id="JACYTR010000036">
    <property type="protein sequence ID" value="MBD8526971.1"/>
    <property type="molecule type" value="Genomic_DNA"/>
</dbReference>
<dbReference type="Gene3D" id="3.30.530.20">
    <property type="match status" value="1"/>
</dbReference>
<evidence type="ECO:0000259" key="2">
    <source>
        <dbReference type="Pfam" id="PF08327"/>
    </source>
</evidence>
<comment type="caution">
    <text evidence="3">The sequence shown here is derived from an EMBL/GenBank/DDBJ whole genome shotgun (WGS) entry which is preliminary data.</text>
</comment>
<evidence type="ECO:0000256" key="1">
    <source>
        <dbReference type="ARBA" id="ARBA00006817"/>
    </source>
</evidence>
<proteinExistence type="inferred from homology"/>
<dbReference type="Proteomes" id="UP000613768">
    <property type="component" value="Unassembled WGS sequence"/>
</dbReference>
<keyword evidence="4" id="KW-1185">Reference proteome</keyword>
<dbReference type="InterPro" id="IPR023393">
    <property type="entry name" value="START-like_dom_sf"/>
</dbReference>
<reference evidence="3 4" key="1">
    <citation type="submission" date="2020-09" db="EMBL/GenBank/DDBJ databases">
        <title>Pseudoxanthomonas sp. CAU 1598 isolated from sand of Yaerae Beach.</title>
        <authorList>
            <person name="Kim W."/>
        </authorList>
    </citation>
    <scope>NUCLEOTIDE SEQUENCE [LARGE SCALE GENOMIC DNA]</scope>
    <source>
        <strain evidence="3 4">CAU 1598</strain>
    </source>
</reference>
<dbReference type="InterPro" id="IPR013538">
    <property type="entry name" value="ASHA1/2-like_C"/>
</dbReference>
<gene>
    <name evidence="3" type="ORF">IFO71_14615</name>
</gene>
<protein>
    <submittedName>
        <fullName evidence="3">SRPBCC domain-containing protein</fullName>
    </submittedName>
</protein>
<evidence type="ECO:0000313" key="3">
    <source>
        <dbReference type="EMBL" id="MBD8526971.1"/>
    </source>
</evidence>
<name>A0AAW3ZRU6_9GAMM</name>
<dbReference type="RefSeq" id="WP_192030392.1">
    <property type="nucleotide sequence ID" value="NZ_JACYTR010000036.1"/>
</dbReference>
<dbReference type="Pfam" id="PF08327">
    <property type="entry name" value="AHSA1"/>
    <property type="match status" value="1"/>
</dbReference>
<evidence type="ECO:0000313" key="4">
    <source>
        <dbReference type="Proteomes" id="UP000613768"/>
    </source>
</evidence>
<dbReference type="CDD" id="cd07814">
    <property type="entry name" value="SRPBCC_CalC_Aha1-like"/>
    <property type="match status" value="1"/>
</dbReference>
<comment type="similarity">
    <text evidence="1">Belongs to the AHA1 family.</text>
</comment>
<sequence>MKVVAKAEQAYDEATAKQATGRSLGEWFALLDQRGGPAAGRRELGNLLHTEYKVEPWWSSTILGQYEAAHGLKEKDGRLKGYTICSTKSIKASPNDCAKHFESAKALDAWLGSKHRLEFKDGGRLENADGNLALIKKINPGKSIRLIWEQPGVGENTPVEIKFAPAGAKTTVMVTHERLQTREEADGLRAAWGAALDKLKALIEAA</sequence>